<dbReference type="InterPro" id="IPR000668">
    <property type="entry name" value="Peptidase_C1A_C"/>
</dbReference>
<evidence type="ECO:0000313" key="6">
    <source>
        <dbReference type="EMBL" id="KAH3870082.1"/>
    </source>
</evidence>
<evidence type="ECO:0000256" key="4">
    <source>
        <dbReference type="ARBA" id="ARBA00022807"/>
    </source>
</evidence>
<dbReference type="PANTHER" id="PTHR12411">
    <property type="entry name" value="CYSTEINE PROTEASE FAMILY C1-RELATED"/>
    <property type="match status" value="1"/>
</dbReference>
<dbReference type="GO" id="GO:0008234">
    <property type="term" value="F:cysteine-type peptidase activity"/>
    <property type="evidence" value="ECO:0007669"/>
    <property type="project" value="UniProtKB-KW"/>
</dbReference>
<dbReference type="EMBL" id="JAIWYP010000002">
    <property type="protein sequence ID" value="KAH3870082.1"/>
    <property type="molecule type" value="Genomic_DNA"/>
</dbReference>
<feature type="domain" description="Peptidase C1A papain C-terminal" evidence="5">
    <location>
        <begin position="6"/>
        <end position="55"/>
    </location>
</feature>
<dbReference type="Proteomes" id="UP000828390">
    <property type="component" value="Unassembled WGS sequence"/>
</dbReference>
<evidence type="ECO:0000256" key="2">
    <source>
        <dbReference type="ARBA" id="ARBA00022670"/>
    </source>
</evidence>
<evidence type="ECO:0000313" key="7">
    <source>
        <dbReference type="Proteomes" id="UP000828390"/>
    </source>
</evidence>
<reference evidence="6" key="2">
    <citation type="submission" date="2020-11" db="EMBL/GenBank/DDBJ databases">
        <authorList>
            <person name="McCartney M.A."/>
            <person name="Auch B."/>
            <person name="Kono T."/>
            <person name="Mallez S."/>
            <person name="Becker A."/>
            <person name="Gohl D.M."/>
            <person name="Silverstein K.A.T."/>
            <person name="Koren S."/>
            <person name="Bechman K.B."/>
            <person name="Herman A."/>
            <person name="Abrahante J.E."/>
            <person name="Garbe J."/>
        </authorList>
    </citation>
    <scope>NUCLEOTIDE SEQUENCE</scope>
    <source>
        <strain evidence="6">Duluth1</strain>
        <tissue evidence="6">Whole animal</tissue>
    </source>
</reference>
<comment type="similarity">
    <text evidence="1">Belongs to the peptidase C1 family.</text>
</comment>
<dbReference type="GO" id="GO:0006508">
    <property type="term" value="P:proteolysis"/>
    <property type="evidence" value="ECO:0007669"/>
    <property type="project" value="UniProtKB-KW"/>
</dbReference>
<protein>
    <recommendedName>
        <fullName evidence="5">Peptidase C1A papain C-terminal domain-containing protein</fullName>
    </recommendedName>
</protein>
<evidence type="ECO:0000256" key="3">
    <source>
        <dbReference type="ARBA" id="ARBA00022801"/>
    </source>
</evidence>
<reference evidence="6" key="1">
    <citation type="journal article" date="2019" name="bioRxiv">
        <title>The Genome of the Zebra Mussel, Dreissena polymorpha: A Resource for Invasive Species Research.</title>
        <authorList>
            <person name="McCartney M.A."/>
            <person name="Auch B."/>
            <person name="Kono T."/>
            <person name="Mallez S."/>
            <person name="Zhang Y."/>
            <person name="Obille A."/>
            <person name="Becker A."/>
            <person name="Abrahante J.E."/>
            <person name="Garbe J."/>
            <person name="Badalamenti J.P."/>
            <person name="Herman A."/>
            <person name="Mangelson H."/>
            <person name="Liachko I."/>
            <person name="Sullivan S."/>
            <person name="Sone E.D."/>
            <person name="Koren S."/>
            <person name="Silverstein K.A.T."/>
            <person name="Beckman K.B."/>
            <person name="Gohl D.M."/>
        </authorList>
    </citation>
    <scope>NUCLEOTIDE SEQUENCE</scope>
    <source>
        <strain evidence="6">Duluth1</strain>
        <tissue evidence="6">Whole animal</tissue>
    </source>
</reference>
<gene>
    <name evidence="6" type="ORF">DPMN_033262</name>
</gene>
<name>A0A9D4M3C2_DREPO</name>
<comment type="caution">
    <text evidence="6">The sequence shown here is derived from an EMBL/GenBank/DDBJ whole genome shotgun (WGS) entry which is preliminary data.</text>
</comment>
<dbReference type="InterPro" id="IPR000169">
    <property type="entry name" value="Pept_cys_AS"/>
</dbReference>
<keyword evidence="4" id="KW-0788">Thiol protease</keyword>
<keyword evidence="3" id="KW-0378">Hydrolase</keyword>
<evidence type="ECO:0000256" key="1">
    <source>
        <dbReference type="ARBA" id="ARBA00008455"/>
    </source>
</evidence>
<dbReference type="SUPFAM" id="SSF54001">
    <property type="entry name" value="Cysteine proteinases"/>
    <property type="match status" value="1"/>
</dbReference>
<dbReference type="AlphaFoldDB" id="A0A9D4M3C2"/>
<dbReference type="InterPro" id="IPR013128">
    <property type="entry name" value="Peptidase_C1A"/>
</dbReference>
<dbReference type="PROSITE" id="PS00139">
    <property type="entry name" value="THIOL_PROTEASE_CYS"/>
    <property type="match status" value="1"/>
</dbReference>
<evidence type="ECO:0000259" key="5">
    <source>
        <dbReference type="Pfam" id="PF00112"/>
    </source>
</evidence>
<keyword evidence="2" id="KW-0645">Protease</keyword>
<sequence>MTSFMTSQGQCGSCWSFSTTGSLEGQNFKKTGTLTSLSEKNLMDCSQKYGKLKCQDVTHFYSIC</sequence>
<organism evidence="6 7">
    <name type="scientific">Dreissena polymorpha</name>
    <name type="common">Zebra mussel</name>
    <name type="synonym">Mytilus polymorpha</name>
    <dbReference type="NCBI Taxonomy" id="45954"/>
    <lineage>
        <taxon>Eukaryota</taxon>
        <taxon>Metazoa</taxon>
        <taxon>Spiralia</taxon>
        <taxon>Lophotrochozoa</taxon>
        <taxon>Mollusca</taxon>
        <taxon>Bivalvia</taxon>
        <taxon>Autobranchia</taxon>
        <taxon>Heteroconchia</taxon>
        <taxon>Euheterodonta</taxon>
        <taxon>Imparidentia</taxon>
        <taxon>Neoheterodontei</taxon>
        <taxon>Myida</taxon>
        <taxon>Dreissenoidea</taxon>
        <taxon>Dreissenidae</taxon>
        <taxon>Dreissena</taxon>
    </lineage>
</organism>
<dbReference type="Pfam" id="PF00112">
    <property type="entry name" value="Peptidase_C1"/>
    <property type="match status" value="1"/>
</dbReference>
<dbReference type="InterPro" id="IPR038765">
    <property type="entry name" value="Papain-like_cys_pep_sf"/>
</dbReference>
<dbReference type="Gene3D" id="3.90.70.10">
    <property type="entry name" value="Cysteine proteinases"/>
    <property type="match status" value="1"/>
</dbReference>
<accession>A0A9D4M3C2</accession>
<proteinExistence type="inferred from homology"/>
<keyword evidence="7" id="KW-1185">Reference proteome</keyword>